<accession>A0A8S5ND32</accession>
<protein>
    <submittedName>
        <fullName evidence="1">Uncharacterized protein</fullName>
    </submittedName>
</protein>
<dbReference type="EMBL" id="BK015132">
    <property type="protein sequence ID" value="DAD92295.1"/>
    <property type="molecule type" value="Genomic_DNA"/>
</dbReference>
<reference evidence="1" key="1">
    <citation type="journal article" date="2021" name="Proc. Natl. Acad. Sci. U.S.A.">
        <title>A Catalog of Tens of Thousands of Viruses from Human Metagenomes Reveals Hidden Associations with Chronic Diseases.</title>
        <authorList>
            <person name="Tisza M.J."/>
            <person name="Buck C.B."/>
        </authorList>
    </citation>
    <scope>NUCLEOTIDE SEQUENCE</scope>
    <source>
        <strain evidence="1">Ct9MV2</strain>
    </source>
</reference>
<sequence length="104" mass="12647">MGKGRDAELIKKRDEALCRRYVYWTEVQRLRFDDVLIILSEQEFFISQERILNIIRRAKKLPEHNDIALPKNKQPRLTYKQLTLFSNDPEFPLEQIHRESRTYK</sequence>
<proteinExistence type="predicted"/>
<organism evidence="1">
    <name type="scientific">Myoviridae sp. ct9MV2</name>
    <dbReference type="NCBI Taxonomy" id="2826625"/>
    <lineage>
        <taxon>Viruses</taxon>
        <taxon>Duplodnaviria</taxon>
        <taxon>Heunggongvirae</taxon>
        <taxon>Uroviricota</taxon>
        <taxon>Caudoviricetes</taxon>
    </lineage>
</organism>
<evidence type="ECO:0000313" key="1">
    <source>
        <dbReference type="EMBL" id="DAD92295.1"/>
    </source>
</evidence>
<name>A0A8S5ND32_9CAUD</name>